<evidence type="ECO:0000313" key="2">
    <source>
        <dbReference type="EMBL" id="MBR8644991.1"/>
    </source>
</evidence>
<name>A0A941FQT0_9BACI</name>
<feature type="region of interest" description="Disordered" evidence="1">
    <location>
        <begin position="1"/>
        <end position="33"/>
    </location>
</feature>
<dbReference type="AlphaFoldDB" id="A0A941FQT0"/>
<proteinExistence type="predicted"/>
<dbReference type="SUPFAM" id="SSF140423">
    <property type="entry name" value="MW0975(SA0943)-like"/>
    <property type="match status" value="1"/>
</dbReference>
<feature type="compositionally biased region" description="Basic and acidic residues" evidence="1">
    <location>
        <begin position="14"/>
        <end position="33"/>
    </location>
</feature>
<dbReference type="Proteomes" id="UP000680045">
    <property type="component" value="Unassembled WGS sequence"/>
</dbReference>
<protein>
    <submittedName>
        <fullName evidence="2">Uncharacterized protein</fullName>
    </submittedName>
</protein>
<dbReference type="EMBL" id="JAGTPW010000022">
    <property type="protein sequence ID" value="MBR8644991.1"/>
    <property type="molecule type" value="Genomic_DNA"/>
</dbReference>
<sequence length="33" mass="3928">MQSSKEQFNQIDEQIGKIEDEKIKEEATEMKRS</sequence>
<gene>
    <name evidence="2" type="ORF">KEH51_13970</name>
</gene>
<dbReference type="InterPro" id="IPR036785">
    <property type="entry name" value="YkyA-like_sf"/>
</dbReference>
<evidence type="ECO:0000313" key="3">
    <source>
        <dbReference type="Proteomes" id="UP000680045"/>
    </source>
</evidence>
<organism evidence="2 3">
    <name type="scientific">Peribacillus frigoritolerans</name>
    <dbReference type="NCBI Taxonomy" id="450367"/>
    <lineage>
        <taxon>Bacteria</taxon>
        <taxon>Bacillati</taxon>
        <taxon>Bacillota</taxon>
        <taxon>Bacilli</taxon>
        <taxon>Bacillales</taxon>
        <taxon>Bacillaceae</taxon>
        <taxon>Peribacillus</taxon>
    </lineage>
</organism>
<evidence type="ECO:0000256" key="1">
    <source>
        <dbReference type="SAM" id="MobiDB-lite"/>
    </source>
</evidence>
<accession>A0A941FQT0</accession>
<reference evidence="2" key="1">
    <citation type="submission" date="2021-04" db="EMBL/GenBank/DDBJ databases">
        <title>Whole genome sequencing of Enterococci isolates from hospitalized patients.</title>
        <authorList>
            <person name="Ogoti B.M."/>
            <person name="Onyambu F.G."/>
        </authorList>
    </citation>
    <scope>NUCLEOTIDE SEQUENCE</scope>
    <source>
        <strain evidence="2">242</strain>
    </source>
</reference>
<comment type="caution">
    <text evidence="2">The sequence shown here is derived from an EMBL/GenBank/DDBJ whole genome shotgun (WGS) entry which is preliminary data.</text>
</comment>